<dbReference type="PROSITE" id="PS51542">
    <property type="entry name" value="FYRN"/>
    <property type="match status" value="1"/>
</dbReference>
<dbReference type="SMART" id="SM00317">
    <property type="entry name" value="SET"/>
    <property type="match status" value="1"/>
</dbReference>
<feature type="domain" description="Bromo" evidence="20">
    <location>
        <begin position="969"/>
        <end position="1043"/>
    </location>
</feature>
<keyword evidence="14" id="KW-0238">DNA-binding</keyword>
<dbReference type="GO" id="GO:0016279">
    <property type="term" value="F:protein-lysine N-methyltransferase activity"/>
    <property type="evidence" value="ECO:0007669"/>
    <property type="project" value="UniProtKB-ARBA"/>
</dbReference>
<dbReference type="InterPro" id="IPR036427">
    <property type="entry name" value="Bromodomain-like_sf"/>
</dbReference>
<evidence type="ECO:0000256" key="10">
    <source>
        <dbReference type="ARBA" id="ARBA00022833"/>
    </source>
</evidence>
<evidence type="ECO:0000256" key="3">
    <source>
        <dbReference type="ARBA" id="ARBA00022553"/>
    </source>
</evidence>
<proteinExistence type="predicted"/>
<keyword evidence="4 25" id="KW-0489">Methyltransferase</keyword>
<keyword evidence="7" id="KW-0479">Metal-binding</keyword>
<dbReference type="InterPro" id="IPR013083">
    <property type="entry name" value="Znf_RING/FYVE/PHD"/>
</dbReference>
<dbReference type="Gene3D" id="1.20.920.10">
    <property type="entry name" value="Bromodomain-like"/>
    <property type="match status" value="1"/>
</dbReference>
<dbReference type="PROSITE" id="PS50014">
    <property type="entry name" value="BROMODOMAIN_2"/>
    <property type="match status" value="1"/>
</dbReference>
<accession>F0WZ66</accession>
<keyword evidence="5 25" id="KW-0808">Transferase</keyword>
<dbReference type="InterPro" id="IPR001487">
    <property type="entry name" value="Bromodomain"/>
</dbReference>
<name>F0WZ66_9STRA</name>
<reference evidence="25" key="2">
    <citation type="submission" date="2011-02" db="EMBL/GenBank/DDBJ databases">
        <authorList>
            <person name="MacLean D."/>
        </authorList>
    </citation>
    <scope>NUCLEOTIDE SEQUENCE</scope>
</reference>
<comment type="subcellular location">
    <subcellularLocation>
        <location evidence="1">Nucleus</location>
    </subcellularLocation>
</comment>
<dbReference type="SMART" id="SM00249">
    <property type="entry name" value="PHD"/>
    <property type="match status" value="6"/>
</dbReference>
<dbReference type="InterPro" id="IPR019787">
    <property type="entry name" value="Znf_PHD-finger"/>
</dbReference>
<dbReference type="CDD" id="cd10518">
    <property type="entry name" value="SET_SETD1-like"/>
    <property type="match status" value="1"/>
</dbReference>
<dbReference type="Pfam" id="PF00856">
    <property type="entry name" value="SET"/>
    <property type="match status" value="1"/>
</dbReference>
<evidence type="ECO:0000256" key="17">
    <source>
        <dbReference type="PROSITE-ProRule" id="PRU00035"/>
    </source>
</evidence>
<evidence type="ECO:0000256" key="12">
    <source>
        <dbReference type="ARBA" id="ARBA00023015"/>
    </source>
</evidence>
<dbReference type="SUPFAM" id="SSF82199">
    <property type="entry name" value="SET domain"/>
    <property type="match status" value="1"/>
</dbReference>
<dbReference type="PROSITE" id="PS50868">
    <property type="entry name" value="POST_SET"/>
    <property type="match status" value="1"/>
</dbReference>
<dbReference type="InterPro" id="IPR003889">
    <property type="entry name" value="FYrich_C"/>
</dbReference>
<evidence type="ECO:0000256" key="2">
    <source>
        <dbReference type="ARBA" id="ARBA00022481"/>
    </source>
</evidence>
<dbReference type="SMART" id="SM00508">
    <property type="entry name" value="PostSET"/>
    <property type="match status" value="1"/>
</dbReference>
<dbReference type="PANTHER" id="PTHR45888:SF5">
    <property type="entry name" value="D4, ISOFORM A"/>
    <property type="match status" value="1"/>
</dbReference>
<dbReference type="InterPro" id="IPR001841">
    <property type="entry name" value="Znf_RING"/>
</dbReference>
<dbReference type="SMART" id="SM00297">
    <property type="entry name" value="BROMO"/>
    <property type="match status" value="1"/>
</dbReference>
<evidence type="ECO:0000256" key="4">
    <source>
        <dbReference type="ARBA" id="ARBA00022603"/>
    </source>
</evidence>
<evidence type="ECO:0000256" key="19">
    <source>
        <dbReference type="SAM" id="MobiDB-lite"/>
    </source>
</evidence>
<dbReference type="SMART" id="SM00184">
    <property type="entry name" value="RING"/>
    <property type="match status" value="4"/>
</dbReference>
<dbReference type="EMBL" id="FR824456">
    <property type="protein sequence ID" value="CCA26782.1"/>
    <property type="molecule type" value="Genomic_DNA"/>
</dbReference>
<dbReference type="Pfam" id="PF05964">
    <property type="entry name" value="FYRN"/>
    <property type="match status" value="1"/>
</dbReference>
<dbReference type="SUPFAM" id="SSF57903">
    <property type="entry name" value="FYVE/PHD zinc finger"/>
    <property type="match status" value="2"/>
</dbReference>
<evidence type="ECO:0000259" key="22">
    <source>
        <dbReference type="PROSITE" id="PS50280"/>
    </source>
</evidence>
<evidence type="ECO:0000256" key="5">
    <source>
        <dbReference type="ARBA" id="ARBA00022679"/>
    </source>
</evidence>
<evidence type="ECO:0000256" key="8">
    <source>
        <dbReference type="ARBA" id="ARBA00022737"/>
    </source>
</evidence>
<dbReference type="PROSITE" id="PS50280">
    <property type="entry name" value="SET"/>
    <property type="match status" value="1"/>
</dbReference>
<dbReference type="SUPFAM" id="SSF47370">
    <property type="entry name" value="Bromodomain"/>
    <property type="match status" value="1"/>
</dbReference>
<sequence>MDSLLIPFAAYIANEHTQELSDSDSSGSFDSGVNFATATQPRSSSVLESSFEAKEPVRNNDNNNFALESESQAKLKVESEVESDTPKSDSETQKFIEKCSCCHQFRLISDQQALCIHCEAAIVHTRCFHRWFHERSQHWPYQITNQIGPQWKAHAQLLKQKQLNASAHTRRTQLKPRTSERSTTPKIEPQWTEWLLNATKTLIFCADCVHRQLISCDQKEGFIAHQLIGQVDPLTLELQETKQTLTICSQCHGSFCISSDLRGETEFWECIHCSKTPFTQDFSEFPRPKKPSKQRKNRLENVKRVGKKVKVKREVVKAKVETPIQWPQPIVVREDLLTDSKTERFMSLNKTSLHLAHGILGENEAIHITPNGNSEEALVASLKSAFRPSSREPDTVEEPNDVLITCDDCQETYQLVVGKASWTGSSFDFDDKEDSDRQTEASCGVLLTRALDPNATVPPCSPWFCVTCLKRMKRSRKRKRFRYSKQMLLAMEVFGKRLEIYTKAVPEIERSVDTKVAVNRWLGTSVLIFSPIDRVWLQGHVDSCMRSEVFDVVFKDGSRQSLPLDSLPVLHTRLNDPLVQIDKKPGLLLARLLHTNKWAQHILSDEFSNTEPFFLVQLLYNEDLKPLGEVHYVPKGVCRPYDALPPSPLSSIAQRETQRIQQHVLGACRQTAVRFPHLLLHAKLCLSKYADDWAQVMEYDASSRKFTLGIGLKRERISDTQLSAQLTAVDTLSLHSKQNICSGCRLPSMDSNQSLLSCQRCNKRFHATCTDPPYVDTITVWDPHDHSELDHISLPFTCADCDVCAGCNQNRTENPWVRWRLPLTIVSLCGACELLYRSDQFCSICYRALEALTPRKELSLLSCSSCRHFVHPECELQTVETSTIAYKSTEDRSEAQTALKSLMEEAFSVPVVGIPIPSIDLWAPEPLEPKTSEEITTQLTFDSASTQLQQFECLRCRQAIALGFIKKLAQQDKLQVFSCPVTRDIAPASYFEIIKEPMDVATMRHKVLTVDGYVDTRFQALQDDFELICFNAVTFNSKENDFWIWREAWRFYGKGLKLARQSLGTEHMYGDKYLALMLQAAQRQLPPNSGIKRALLQRHAKLQIVDNTPTESPQEVPDIDVVPSASKPAKIWTPQTELRPLRISLWEYQQTPIVMRWTRSFAHTYAWLDLCVVCASAGSASSLLFCMDCAQTVHTFCVLSDTSAWNKFNAFHCPNCLQCRVCDETEGVLACPKCGKGAHGACLDPPIDDPSAIYCGECVECKHCQTPGTPRTYSLVPDLCLQCCSRQERWKSARQFTKPLADKCPICLETCNVKEAIHCDACERWTHSTCDPMAFRDKDALYVCPSCRMKERVHLNAKNCSLVDQRARWRLQIAIADTQSARKLCHAQWKQGREHVALMRRWKHCQAHVAIYLHILRLGDQCLTKLALQNGSKLHIDRIPQWLLAKANRYIRYKRYARGPRASERKARKQEQLYSQELETCRPDAMASIVSQASSCAAFLTCVHLLYGHPKVTPVVLHVLGVPVDNQHANRKLPEDILQALLPTVHTQILDEEILTIKNQYARRNTHKSAPKEPQHHILPLLPSIDARACVLCAEIGDHSTCGRLLYLADVQLWAHVFCALWAFGSFFDSNQKLIAKCAHARSKSRLGRCHVCGLTGASIVCAQCPRRYHFKCAVTTDCVFSSSWSVSCSTHAEALIESVHPIMEIGQVRMDSAVFPASIDAKYTAQTLCYRVGTLTAHSLGRIVVGNPHFHSRTAIFPLGFRSTRIFWSICGSSRCLYECVIRQTEEPLSRPVFQIVSDNLTGGIEACSAELAIEMLYKRIGKSYRLCGAEFFGFGRREIAREIELLPSAATTAIPSHRFWAPEVDTSQVYEFAHVLPSSIAMKSAMEEVQTALSLEHRALASTGAARTDGLSVTGGKHAGAHAHMSRSFFGAKQTSLPSEKLPVHAGAIQASSSATQTVASGVMMDMEHLPMAMQYRELRRRPFHDRLKVCKSAIHGYGLFTKEALSEGQAIVEYQGELISQQVADVREALYEEMGVGSCYLFRLDATTIIDATTRGNLARFINHSCDPKAFARSVIVENDKKKILIFAKRAIMAGEEITYDYKFPIEEEALRCDCGAPNCVGRMN</sequence>
<evidence type="ECO:0000256" key="6">
    <source>
        <dbReference type="ARBA" id="ARBA00022691"/>
    </source>
</evidence>
<feature type="compositionally biased region" description="Polar residues" evidence="19">
    <location>
        <begin position="34"/>
        <end position="48"/>
    </location>
</feature>
<feature type="domain" description="Post-SET" evidence="23">
    <location>
        <begin position="2112"/>
        <end position="2128"/>
    </location>
</feature>
<dbReference type="Gene3D" id="3.30.160.360">
    <property type="match status" value="1"/>
</dbReference>
<dbReference type="PANTHER" id="PTHR45888">
    <property type="entry name" value="HL01030P-RELATED"/>
    <property type="match status" value="1"/>
</dbReference>
<dbReference type="Gene3D" id="2.170.270.10">
    <property type="entry name" value="SET domain"/>
    <property type="match status" value="1"/>
</dbReference>
<keyword evidence="16" id="KW-0539">Nucleus</keyword>
<evidence type="ECO:0000256" key="1">
    <source>
        <dbReference type="ARBA" id="ARBA00004123"/>
    </source>
</evidence>
<keyword evidence="6" id="KW-0949">S-adenosyl-L-methionine</keyword>
<keyword evidence="13 17" id="KW-0103">Bromodomain</keyword>
<evidence type="ECO:0000256" key="15">
    <source>
        <dbReference type="ARBA" id="ARBA00023163"/>
    </source>
</evidence>
<dbReference type="InterPro" id="IPR046341">
    <property type="entry name" value="SET_dom_sf"/>
</dbReference>
<dbReference type="Gene3D" id="3.30.40.10">
    <property type="entry name" value="Zinc/RING finger domain, C3HC4 (zinc finger)"/>
    <property type="match status" value="4"/>
</dbReference>
<dbReference type="HOGENOM" id="CLU_000368_0_0_1"/>
<evidence type="ECO:0000259" key="23">
    <source>
        <dbReference type="PROSITE" id="PS50868"/>
    </source>
</evidence>
<dbReference type="Pfam" id="PF00439">
    <property type="entry name" value="Bromodomain"/>
    <property type="match status" value="1"/>
</dbReference>
<dbReference type="GO" id="GO:0032259">
    <property type="term" value="P:methylation"/>
    <property type="evidence" value="ECO:0007669"/>
    <property type="project" value="UniProtKB-KW"/>
</dbReference>
<organism evidence="25">
    <name type="scientific">Albugo laibachii Nc14</name>
    <dbReference type="NCBI Taxonomy" id="890382"/>
    <lineage>
        <taxon>Eukaryota</taxon>
        <taxon>Sar</taxon>
        <taxon>Stramenopiles</taxon>
        <taxon>Oomycota</taxon>
        <taxon>Peronosporomycetes</taxon>
        <taxon>Albuginales</taxon>
        <taxon>Albuginaceae</taxon>
        <taxon>Albugo</taxon>
    </lineage>
</organism>
<evidence type="ECO:0000256" key="7">
    <source>
        <dbReference type="ARBA" id="ARBA00022723"/>
    </source>
</evidence>
<dbReference type="InterPro" id="IPR019786">
    <property type="entry name" value="Zinc_finger_PHD-type_CS"/>
</dbReference>
<feature type="domain" description="SET" evidence="22">
    <location>
        <begin position="1988"/>
        <end position="2106"/>
    </location>
</feature>
<feature type="domain" description="PHD-type" evidence="21">
    <location>
        <begin position="1301"/>
        <end position="1350"/>
    </location>
</feature>
<keyword evidence="15" id="KW-0804">Transcription</keyword>
<keyword evidence="12" id="KW-0805">Transcription regulation</keyword>
<dbReference type="PROSITE" id="PS50016">
    <property type="entry name" value="ZF_PHD_2"/>
    <property type="match status" value="1"/>
</dbReference>
<feature type="domain" description="PHD-type" evidence="24">
    <location>
        <begin position="1587"/>
        <end position="1693"/>
    </location>
</feature>
<keyword evidence="10" id="KW-0862">Zinc</keyword>
<protein>
    <submittedName>
        <fullName evidence="25">Histonelysine Nmethyltransferase putative</fullName>
    </submittedName>
</protein>
<gene>
    <name evidence="25" type="primary">AlNc14C413G11472</name>
    <name evidence="25" type="ORF">ALNC14_129260</name>
</gene>
<evidence type="ECO:0000259" key="21">
    <source>
        <dbReference type="PROSITE" id="PS50016"/>
    </source>
</evidence>
<evidence type="ECO:0000313" key="25">
    <source>
        <dbReference type="EMBL" id="CCA26782.1"/>
    </source>
</evidence>
<dbReference type="GO" id="GO:0008270">
    <property type="term" value="F:zinc ion binding"/>
    <property type="evidence" value="ECO:0007669"/>
    <property type="project" value="UniProtKB-KW"/>
</dbReference>
<evidence type="ECO:0000256" key="13">
    <source>
        <dbReference type="ARBA" id="ARBA00023117"/>
    </source>
</evidence>
<dbReference type="SMART" id="SM00541">
    <property type="entry name" value="FYRN"/>
    <property type="match status" value="1"/>
</dbReference>
<evidence type="ECO:0000256" key="16">
    <source>
        <dbReference type="ARBA" id="ARBA00023242"/>
    </source>
</evidence>
<evidence type="ECO:0000259" key="20">
    <source>
        <dbReference type="PROSITE" id="PS50014"/>
    </source>
</evidence>
<keyword evidence="8" id="KW-0677">Repeat</keyword>
<dbReference type="CDD" id="cd15489">
    <property type="entry name" value="PHD_SF"/>
    <property type="match status" value="1"/>
</dbReference>
<feature type="region of interest" description="Disordered" evidence="19">
    <location>
        <begin position="20"/>
        <end position="65"/>
    </location>
</feature>
<dbReference type="InterPro" id="IPR011011">
    <property type="entry name" value="Znf_FYVE_PHD"/>
</dbReference>
<keyword evidence="3" id="KW-0597">Phosphoprotein</keyword>
<dbReference type="PROSITE" id="PS01359">
    <property type="entry name" value="ZF_PHD_1"/>
    <property type="match status" value="1"/>
</dbReference>
<evidence type="ECO:0000256" key="14">
    <source>
        <dbReference type="ARBA" id="ARBA00023125"/>
    </source>
</evidence>
<dbReference type="GO" id="GO:0005654">
    <property type="term" value="C:nucleoplasm"/>
    <property type="evidence" value="ECO:0007669"/>
    <property type="project" value="UniProtKB-ARBA"/>
</dbReference>
<evidence type="ECO:0000256" key="9">
    <source>
        <dbReference type="ARBA" id="ARBA00022771"/>
    </source>
</evidence>
<keyword evidence="9 18" id="KW-0863">Zinc-finger</keyword>
<keyword evidence="2" id="KW-0488">Methylation</keyword>
<keyword evidence="11" id="KW-0156">Chromatin regulator</keyword>
<evidence type="ECO:0000259" key="24">
    <source>
        <dbReference type="PROSITE" id="PS51805"/>
    </source>
</evidence>
<dbReference type="InterPro" id="IPR003888">
    <property type="entry name" value="FYrich_N"/>
</dbReference>
<dbReference type="GO" id="GO:0003677">
    <property type="term" value="F:DNA binding"/>
    <property type="evidence" value="ECO:0007669"/>
    <property type="project" value="UniProtKB-KW"/>
</dbReference>
<dbReference type="GO" id="GO:0140938">
    <property type="term" value="F:histone H3 methyltransferase activity"/>
    <property type="evidence" value="ECO:0007669"/>
    <property type="project" value="UniProtKB-ARBA"/>
</dbReference>
<dbReference type="InterPro" id="IPR034732">
    <property type="entry name" value="EPHD"/>
</dbReference>
<dbReference type="InterPro" id="IPR001965">
    <property type="entry name" value="Znf_PHD"/>
</dbReference>
<dbReference type="PROSITE" id="PS51543">
    <property type="entry name" value="FYRC"/>
    <property type="match status" value="1"/>
</dbReference>
<dbReference type="InterPro" id="IPR001214">
    <property type="entry name" value="SET_dom"/>
</dbReference>
<reference evidence="25" key="1">
    <citation type="journal article" date="2011" name="PLoS Biol.">
        <title>Gene gain and loss during evolution of obligate parasitism in the white rust pathogen of Arabidopsis thaliana.</title>
        <authorList>
            <person name="Kemen E."/>
            <person name="Gardiner A."/>
            <person name="Schultz-Larsen T."/>
            <person name="Kemen A.C."/>
            <person name="Balmuth A.L."/>
            <person name="Robert-Seilaniantz A."/>
            <person name="Bailey K."/>
            <person name="Holub E."/>
            <person name="Studholme D.J."/>
            <person name="Maclean D."/>
            <person name="Jones J.D."/>
        </authorList>
    </citation>
    <scope>NUCLEOTIDE SEQUENCE</scope>
</reference>
<evidence type="ECO:0000256" key="18">
    <source>
        <dbReference type="PROSITE-ProRule" id="PRU00146"/>
    </source>
</evidence>
<feature type="compositionally biased region" description="Low complexity" evidence="19">
    <location>
        <begin position="23"/>
        <end position="32"/>
    </location>
</feature>
<evidence type="ECO:0000256" key="11">
    <source>
        <dbReference type="ARBA" id="ARBA00022853"/>
    </source>
</evidence>
<dbReference type="PROSITE" id="PS51805">
    <property type="entry name" value="EPHD"/>
    <property type="match status" value="1"/>
</dbReference>
<dbReference type="InterPro" id="IPR003616">
    <property type="entry name" value="Post-SET_dom"/>
</dbReference>